<dbReference type="HOGENOM" id="CLU_078938_3_0_0"/>
<dbReference type="Proteomes" id="UP000007382">
    <property type="component" value="Chromosome"/>
</dbReference>
<evidence type="ECO:0000256" key="3">
    <source>
        <dbReference type="ARBA" id="ARBA00022884"/>
    </source>
</evidence>
<dbReference type="SUPFAM" id="SSF55658">
    <property type="entry name" value="L9 N-domain-like"/>
    <property type="match status" value="1"/>
</dbReference>
<dbReference type="RefSeq" id="WP_014450545.1">
    <property type="nucleotide sequence ID" value="NC_017094.1"/>
</dbReference>
<dbReference type="EMBL" id="AP012342">
    <property type="protein sequence ID" value="BAM08062.1"/>
    <property type="molecule type" value="Genomic_DNA"/>
</dbReference>
<dbReference type="STRING" id="1162668.LFE_2391"/>
<dbReference type="InterPro" id="IPR036935">
    <property type="entry name" value="Ribosomal_bL9_N_sf"/>
</dbReference>
<dbReference type="InterPro" id="IPR009027">
    <property type="entry name" value="Ribosomal_bL9/RNase_H1_N"/>
</dbReference>
<feature type="domain" description="Ribosomal protein L9" evidence="8">
    <location>
        <begin position="5"/>
        <end position="48"/>
    </location>
</feature>
<dbReference type="InterPro" id="IPR020069">
    <property type="entry name" value="Ribosomal_bL9_C"/>
</dbReference>
<evidence type="ECO:0000256" key="5">
    <source>
        <dbReference type="ARBA" id="ARBA00023274"/>
    </source>
</evidence>
<dbReference type="KEGG" id="lfc:LFE_2391"/>
<keyword evidence="2 7" id="KW-0699">rRNA-binding</keyword>
<dbReference type="Pfam" id="PF01281">
    <property type="entry name" value="Ribosomal_L9_N"/>
    <property type="match status" value="1"/>
</dbReference>
<name>I0IS13_LEPFC</name>
<evidence type="ECO:0000259" key="9">
    <source>
        <dbReference type="Pfam" id="PF03948"/>
    </source>
</evidence>
<dbReference type="eggNOG" id="COG0359">
    <property type="taxonomic scope" value="Bacteria"/>
</dbReference>
<dbReference type="InterPro" id="IPR020594">
    <property type="entry name" value="Ribosomal_bL9_bac/chp"/>
</dbReference>
<evidence type="ECO:0000313" key="10">
    <source>
        <dbReference type="EMBL" id="BAM08062.1"/>
    </source>
</evidence>
<dbReference type="PANTHER" id="PTHR21368">
    <property type="entry name" value="50S RIBOSOMAL PROTEIN L9"/>
    <property type="match status" value="1"/>
</dbReference>
<dbReference type="GO" id="GO:0019843">
    <property type="term" value="F:rRNA binding"/>
    <property type="evidence" value="ECO:0007669"/>
    <property type="project" value="UniProtKB-UniRule"/>
</dbReference>
<comment type="similarity">
    <text evidence="1 7">Belongs to the bacterial ribosomal protein bL9 family.</text>
</comment>
<evidence type="ECO:0000259" key="8">
    <source>
        <dbReference type="Pfam" id="PF01281"/>
    </source>
</evidence>
<reference evidence="11" key="2">
    <citation type="submission" date="2012-03" db="EMBL/GenBank/DDBJ databases">
        <title>The complete genome sequence of the pioneer microbe on fresh volcanic deposit, Leptospirillum ferrooxidans strain C2-3.</title>
        <authorList>
            <person name="Fujimura R."/>
            <person name="Sato Y."/>
            <person name="Nishizawa T."/>
            <person name="Nanba K."/>
            <person name="Oshima K."/>
            <person name="Hattori M."/>
            <person name="Kamijo T."/>
            <person name="Ohta H."/>
        </authorList>
    </citation>
    <scope>NUCLEOTIDE SEQUENCE [LARGE SCALE GENOMIC DNA]</scope>
    <source>
        <strain evidence="11">C2-3</strain>
    </source>
</reference>
<keyword evidence="11" id="KW-1185">Reference proteome</keyword>
<dbReference type="GO" id="GO:0006412">
    <property type="term" value="P:translation"/>
    <property type="evidence" value="ECO:0007669"/>
    <property type="project" value="UniProtKB-UniRule"/>
</dbReference>
<dbReference type="Gene3D" id="3.40.5.10">
    <property type="entry name" value="Ribosomal protein L9, N-terminal domain"/>
    <property type="match status" value="1"/>
</dbReference>
<dbReference type="GO" id="GO:1990904">
    <property type="term" value="C:ribonucleoprotein complex"/>
    <property type="evidence" value="ECO:0007669"/>
    <property type="project" value="UniProtKB-KW"/>
</dbReference>
<protein>
    <recommendedName>
        <fullName evidence="6 7">Large ribosomal subunit protein bL9</fullName>
    </recommendedName>
</protein>
<dbReference type="Pfam" id="PF03948">
    <property type="entry name" value="Ribosomal_L9_C"/>
    <property type="match status" value="1"/>
</dbReference>
<dbReference type="InterPro" id="IPR036791">
    <property type="entry name" value="Ribosomal_bL9_C_sf"/>
</dbReference>
<evidence type="ECO:0000256" key="1">
    <source>
        <dbReference type="ARBA" id="ARBA00010605"/>
    </source>
</evidence>
<keyword evidence="3 7" id="KW-0694">RNA-binding</keyword>
<dbReference type="GO" id="GO:0005840">
    <property type="term" value="C:ribosome"/>
    <property type="evidence" value="ECO:0007669"/>
    <property type="project" value="UniProtKB-KW"/>
</dbReference>
<keyword evidence="5 7" id="KW-0687">Ribonucleoprotein</keyword>
<evidence type="ECO:0000256" key="2">
    <source>
        <dbReference type="ARBA" id="ARBA00022730"/>
    </source>
</evidence>
<dbReference type="GO" id="GO:0003735">
    <property type="term" value="F:structural constituent of ribosome"/>
    <property type="evidence" value="ECO:0007669"/>
    <property type="project" value="InterPro"/>
</dbReference>
<dbReference type="Gene3D" id="3.10.430.100">
    <property type="entry name" value="Ribosomal protein L9, C-terminal domain"/>
    <property type="match status" value="1"/>
</dbReference>
<organism evidence="10 11">
    <name type="scientific">Leptospirillum ferrooxidans (strain C2-3)</name>
    <dbReference type="NCBI Taxonomy" id="1162668"/>
    <lineage>
        <taxon>Bacteria</taxon>
        <taxon>Pseudomonadati</taxon>
        <taxon>Nitrospirota</taxon>
        <taxon>Nitrospiria</taxon>
        <taxon>Nitrospirales</taxon>
        <taxon>Nitrospiraceae</taxon>
        <taxon>Leptospirillum</taxon>
    </lineage>
</organism>
<dbReference type="OrthoDB" id="9788336at2"/>
<proteinExistence type="inferred from homology"/>
<dbReference type="PATRIC" id="fig|1162668.3.peg.2844"/>
<dbReference type="InterPro" id="IPR000244">
    <property type="entry name" value="Ribosomal_bL9"/>
</dbReference>
<evidence type="ECO:0000256" key="6">
    <source>
        <dbReference type="ARBA" id="ARBA00035292"/>
    </source>
</evidence>
<keyword evidence="4 7" id="KW-0689">Ribosomal protein</keyword>
<dbReference type="SUPFAM" id="SSF55653">
    <property type="entry name" value="Ribosomal protein L9 C-domain"/>
    <property type="match status" value="1"/>
</dbReference>
<sequence>MSKVSVILKQDVEKLGKAGDLVQVSKGFARNFLMPKQLVIEADRHNLELVELHRKQAKERAEKHHQSLLVLAGRLSEMELTLSVKVGDADRLFGSVTAQDIVDGLQKHEIHLDRKQIHLERPIKELGHCVVPVRLGEKVQANLKVELVPSA</sequence>
<comment type="function">
    <text evidence="7">Binds to the 23S rRNA.</text>
</comment>
<evidence type="ECO:0000256" key="4">
    <source>
        <dbReference type="ARBA" id="ARBA00022980"/>
    </source>
</evidence>
<dbReference type="HAMAP" id="MF_00503">
    <property type="entry name" value="Ribosomal_bL9"/>
    <property type="match status" value="1"/>
</dbReference>
<dbReference type="AlphaFoldDB" id="I0IS13"/>
<dbReference type="NCBIfam" id="TIGR00158">
    <property type="entry name" value="L9"/>
    <property type="match status" value="1"/>
</dbReference>
<reference evidence="10 11" key="1">
    <citation type="journal article" date="2012" name="J. Bacteriol.">
        <title>Complete Genome Sequence of Leptospirillum ferrooxidans Strain C2-3, Isolated from a Fresh Volcanic Ash Deposit on the Island of Miyake, Japan.</title>
        <authorList>
            <person name="Fujimura R."/>
            <person name="Sato Y."/>
            <person name="Nishizawa T."/>
            <person name="Oshima K."/>
            <person name="Kim S.-W."/>
            <person name="Hattori M."/>
            <person name="Kamijo T."/>
            <person name="Ohta H."/>
        </authorList>
    </citation>
    <scope>NUCLEOTIDE SEQUENCE [LARGE SCALE GENOMIC DNA]</scope>
    <source>
        <strain evidence="10 11">C2-3</strain>
    </source>
</reference>
<accession>I0IS13</accession>
<evidence type="ECO:0000256" key="7">
    <source>
        <dbReference type="HAMAP-Rule" id="MF_00503"/>
    </source>
</evidence>
<gene>
    <name evidence="7" type="primary">rplI</name>
    <name evidence="10" type="ordered locus">LFE_2391</name>
</gene>
<evidence type="ECO:0000313" key="11">
    <source>
        <dbReference type="Proteomes" id="UP000007382"/>
    </source>
</evidence>
<feature type="domain" description="Large ribosomal subunit protein bL9 C-terminal" evidence="9">
    <location>
        <begin position="71"/>
        <end position="148"/>
    </location>
</feature>
<dbReference type="InterPro" id="IPR020070">
    <property type="entry name" value="Ribosomal_bL9_N"/>
</dbReference>